<dbReference type="PANTHER" id="PTHR43249:SF1">
    <property type="entry name" value="D-GLUCOSIDE 3-DEHYDROGENASE"/>
    <property type="match status" value="1"/>
</dbReference>
<dbReference type="Pfam" id="PF01408">
    <property type="entry name" value="GFO_IDH_MocA"/>
    <property type="match status" value="1"/>
</dbReference>
<dbReference type="GO" id="GO:0000166">
    <property type="term" value="F:nucleotide binding"/>
    <property type="evidence" value="ECO:0007669"/>
    <property type="project" value="InterPro"/>
</dbReference>
<dbReference type="OrthoDB" id="9781031at2"/>
<gene>
    <name evidence="3" type="ORF">SAMN04487974_101170</name>
</gene>
<protein>
    <submittedName>
        <fullName evidence="3">Predicted dehydrogenase</fullName>
    </submittedName>
</protein>
<dbReference type="SUPFAM" id="SSF51735">
    <property type="entry name" value="NAD(P)-binding Rossmann-fold domains"/>
    <property type="match status" value="1"/>
</dbReference>
<dbReference type="RefSeq" id="WP_090589809.1">
    <property type="nucleotide sequence ID" value="NZ_FNCS01000001.1"/>
</dbReference>
<feature type="domain" description="GFO/IDH/MocA-like oxidoreductase" evidence="2">
    <location>
        <begin position="133"/>
        <end position="239"/>
    </location>
</feature>
<organism evidence="3 4">
    <name type="scientific">Pelagibacterium luteolum</name>
    <dbReference type="NCBI Taxonomy" id="440168"/>
    <lineage>
        <taxon>Bacteria</taxon>
        <taxon>Pseudomonadati</taxon>
        <taxon>Pseudomonadota</taxon>
        <taxon>Alphaproteobacteria</taxon>
        <taxon>Hyphomicrobiales</taxon>
        <taxon>Devosiaceae</taxon>
        <taxon>Pelagibacterium</taxon>
    </lineage>
</organism>
<dbReference type="PANTHER" id="PTHR43249">
    <property type="entry name" value="UDP-N-ACETYL-2-AMINO-2-DEOXY-D-GLUCURONATE OXIDASE"/>
    <property type="match status" value="1"/>
</dbReference>
<evidence type="ECO:0000259" key="2">
    <source>
        <dbReference type="Pfam" id="PF22725"/>
    </source>
</evidence>
<evidence type="ECO:0000259" key="1">
    <source>
        <dbReference type="Pfam" id="PF01408"/>
    </source>
</evidence>
<dbReference type="Pfam" id="PF22725">
    <property type="entry name" value="GFO_IDH_MocA_C3"/>
    <property type="match status" value="1"/>
</dbReference>
<dbReference type="AlphaFoldDB" id="A0A1G7RY59"/>
<dbReference type="Gene3D" id="3.40.50.720">
    <property type="entry name" value="NAD(P)-binding Rossmann-like Domain"/>
    <property type="match status" value="1"/>
</dbReference>
<dbReference type="EMBL" id="FNCS01000001">
    <property type="protein sequence ID" value="SDG15159.1"/>
    <property type="molecule type" value="Genomic_DNA"/>
</dbReference>
<evidence type="ECO:0000313" key="3">
    <source>
        <dbReference type="EMBL" id="SDG15159.1"/>
    </source>
</evidence>
<dbReference type="InterPro" id="IPR000683">
    <property type="entry name" value="Gfo/Idh/MocA-like_OxRdtase_N"/>
</dbReference>
<name>A0A1G7RY59_9HYPH</name>
<keyword evidence="4" id="KW-1185">Reference proteome</keyword>
<dbReference type="InterPro" id="IPR055170">
    <property type="entry name" value="GFO_IDH_MocA-like_dom"/>
</dbReference>
<dbReference type="Proteomes" id="UP000199495">
    <property type="component" value="Unassembled WGS sequence"/>
</dbReference>
<accession>A0A1G7RY59</accession>
<evidence type="ECO:0000313" key="4">
    <source>
        <dbReference type="Proteomes" id="UP000199495"/>
    </source>
</evidence>
<proteinExistence type="predicted"/>
<dbReference type="STRING" id="440168.SAMN04487974_101170"/>
<dbReference type="InterPro" id="IPR036291">
    <property type="entry name" value="NAD(P)-bd_dom_sf"/>
</dbReference>
<dbReference type="SUPFAM" id="SSF55347">
    <property type="entry name" value="Glyceraldehyde-3-phosphate dehydrogenase-like, C-terminal domain"/>
    <property type="match status" value="1"/>
</dbReference>
<dbReference type="InterPro" id="IPR052515">
    <property type="entry name" value="Gfo/Idh/MocA_Oxidoreductase"/>
</dbReference>
<sequence length="354" mass="39605">MTRKLRVGVIGAGIAQRHLAGYNWNKDLFEVPVLCSLDEDRGRQAVAEFGVGEFTNNVETLFARDDIDIIDVSTPPDSHFEFSKRAIEAGKHVICEKPLFGSIADVDKMVEIVAKTDRKFMPIFQYRYGSGLQKLKRLIELGLTGKPFLTTIETHWWRGPAYYDVPWRGKWASELGGGLLGHAIHAHDMLNYVHGACAEVFAYGETLVNKIEVEDTMALSIKMANGSLAALSMTLGSRKEISRLRFCFADMVAESILEPYTMGRDPWVFTAGEPEHQAKIDSALAQYEVAEDGYTRQFELFHDAIVNDGEPPVTLEDARNSLELVTAAYYSQRTGQPTQLPITANHPLYTSWLP</sequence>
<feature type="domain" description="Gfo/Idh/MocA-like oxidoreductase N-terminal" evidence="1">
    <location>
        <begin position="5"/>
        <end position="122"/>
    </location>
</feature>
<dbReference type="Gene3D" id="3.30.360.10">
    <property type="entry name" value="Dihydrodipicolinate Reductase, domain 2"/>
    <property type="match status" value="1"/>
</dbReference>
<reference evidence="3 4" key="1">
    <citation type="submission" date="2016-10" db="EMBL/GenBank/DDBJ databases">
        <authorList>
            <person name="de Groot N.N."/>
        </authorList>
    </citation>
    <scope>NUCLEOTIDE SEQUENCE [LARGE SCALE GENOMIC DNA]</scope>
    <source>
        <strain evidence="3 4">CGMCC 1.10267</strain>
    </source>
</reference>